<sequence>MWYPSGGEVCLMEKNWREDYDTFIFDMDGLLVNSEDIYRIGWKKAFEAYGLHVDDAIIASWNGKSAMSCEQFIVDQFHDPTLYGKLFQVREDFIYESLDKGDLHLLPYVKEVLEQLKKDGKKIALASSCRKKRATDILKKTGVFDLFDVMVNADDVEHVKPAPDIYEKALALTGTPKDKALVLEDSSIGVQAARNAGLDVVQVIEDRRVDPRIGEKIEKDMSFLLKNE</sequence>
<evidence type="ECO:0000313" key="1">
    <source>
        <dbReference type="EMBL" id="TGY65188.1"/>
    </source>
</evidence>
<dbReference type="Proteomes" id="UP000308836">
    <property type="component" value="Unassembled WGS sequence"/>
</dbReference>
<evidence type="ECO:0000313" key="2">
    <source>
        <dbReference type="Proteomes" id="UP000308836"/>
    </source>
</evidence>
<protein>
    <submittedName>
        <fullName evidence="1">HAD family phosphatase</fullName>
    </submittedName>
</protein>
<organism evidence="1 2">
    <name type="scientific">Dubosiella muris</name>
    <dbReference type="NCBI Taxonomy" id="3038133"/>
    <lineage>
        <taxon>Bacteria</taxon>
        <taxon>Bacillati</taxon>
        <taxon>Bacillota</taxon>
        <taxon>Erysipelotrichia</taxon>
        <taxon>Erysipelotrichales</taxon>
        <taxon>Erysipelotrichaceae</taxon>
        <taxon>Dubosiella</taxon>
    </lineage>
</organism>
<gene>
    <name evidence="1" type="ORF">E5336_09800</name>
</gene>
<dbReference type="EMBL" id="SRYG01000021">
    <property type="protein sequence ID" value="TGY65188.1"/>
    <property type="molecule type" value="Genomic_DNA"/>
</dbReference>
<reference evidence="1" key="1">
    <citation type="submission" date="2019-04" db="EMBL/GenBank/DDBJ databases">
        <title>Microbes associate with the intestines of laboratory mice.</title>
        <authorList>
            <person name="Navarre W."/>
            <person name="Wong E."/>
            <person name="Huang K."/>
            <person name="Tropini C."/>
            <person name="Ng K."/>
            <person name="Yu B."/>
        </authorList>
    </citation>
    <scope>NUCLEOTIDE SEQUENCE</scope>
    <source>
        <strain evidence="1">NM09_H32</strain>
    </source>
</reference>
<proteinExistence type="predicted"/>
<name>A0AC61R5T7_9FIRM</name>
<keyword evidence="2" id="KW-1185">Reference proteome</keyword>
<comment type="caution">
    <text evidence="1">The sequence shown here is derived from an EMBL/GenBank/DDBJ whole genome shotgun (WGS) entry which is preliminary data.</text>
</comment>
<accession>A0AC61R5T7</accession>